<comment type="caution">
    <text evidence="1">The sequence shown here is derived from an EMBL/GenBank/DDBJ whole genome shotgun (WGS) entry which is preliminary data.</text>
</comment>
<evidence type="ECO:0000313" key="1">
    <source>
        <dbReference type="EMBL" id="KAH7650706.1"/>
    </source>
</evidence>
<name>A0ACB7TSD7_DIOAL</name>
<dbReference type="EMBL" id="CM037030">
    <property type="protein sequence ID" value="KAH7650706.1"/>
    <property type="molecule type" value="Genomic_DNA"/>
</dbReference>
<sequence length="155" mass="17422">FLSLTLSPALSLSLGLSRLFSRPALRSSPAPGHLLPLPVPAGVSPFRAPLLGIFEAQKNRFKQRPSRFRMEAMNMASKEGADSHWDYGQSLWDSYEIVTLSKKLEASLCVDDPVVVWAESGRRWKRRRESSNSLRNLFQRITSSSSKRLDADFSV</sequence>
<dbReference type="Proteomes" id="UP000827976">
    <property type="component" value="Chromosome 20"/>
</dbReference>
<accession>A0ACB7TSD7</accession>
<organism evidence="1 2">
    <name type="scientific">Dioscorea alata</name>
    <name type="common">Purple yam</name>
    <dbReference type="NCBI Taxonomy" id="55571"/>
    <lineage>
        <taxon>Eukaryota</taxon>
        <taxon>Viridiplantae</taxon>
        <taxon>Streptophyta</taxon>
        <taxon>Embryophyta</taxon>
        <taxon>Tracheophyta</taxon>
        <taxon>Spermatophyta</taxon>
        <taxon>Magnoliopsida</taxon>
        <taxon>Liliopsida</taxon>
        <taxon>Dioscoreales</taxon>
        <taxon>Dioscoreaceae</taxon>
        <taxon>Dioscorea</taxon>
    </lineage>
</organism>
<proteinExistence type="predicted"/>
<reference evidence="2" key="1">
    <citation type="journal article" date="2022" name="Nat. Commun.">
        <title>Chromosome evolution and the genetic basis of agronomically important traits in greater yam.</title>
        <authorList>
            <person name="Bredeson J.V."/>
            <person name="Lyons J.B."/>
            <person name="Oniyinde I.O."/>
            <person name="Okereke N.R."/>
            <person name="Kolade O."/>
            <person name="Nnabue I."/>
            <person name="Nwadili C.O."/>
            <person name="Hribova E."/>
            <person name="Parker M."/>
            <person name="Nwogha J."/>
            <person name="Shu S."/>
            <person name="Carlson J."/>
            <person name="Kariba R."/>
            <person name="Muthemba S."/>
            <person name="Knop K."/>
            <person name="Barton G.J."/>
            <person name="Sherwood A.V."/>
            <person name="Lopez-Montes A."/>
            <person name="Asiedu R."/>
            <person name="Jamnadass R."/>
            <person name="Muchugi A."/>
            <person name="Goodstein D."/>
            <person name="Egesi C.N."/>
            <person name="Featherston J."/>
            <person name="Asfaw A."/>
            <person name="Simpson G.G."/>
            <person name="Dolezel J."/>
            <person name="Hendre P.S."/>
            <person name="Van Deynze A."/>
            <person name="Kumar P.L."/>
            <person name="Obidiegwu J.E."/>
            <person name="Bhattacharjee R."/>
            <person name="Rokhsar D.S."/>
        </authorList>
    </citation>
    <scope>NUCLEOTIDE SEQUENCE [LARGE SCALE GENOMIC DNA]</scope>
    <source>
        <strain evidence="2">cv. TDa95/00328</strain>
    </source>
</reference>
<protein>
    <submittedName>
        <fullName evidence="1">Uncharacterized protein</fullName>
    </submittedName>
</protein>
<gene>
    <name evidence="1" type="ORF">IHE45_20G006800</name>
</gene>
<evidence type="ECO:0000313" key="2">
    <source>
        <dbReference type="Proteomes" id="UP000827976"/>
    </source>
</evidence>
<feature type="non-terminal residue" evidence="1">
    <location>
        <position position="1"/>
    </location>
</feature>
<keyword evidence="2" id="KW-1185">Reference proteome</keyword>